<reference evidence="4 5" key="1">
    <citation type="submission" date="2018-08" db="EMBL/GenBank/DDBJ databases">
        <title>A genome reference for cultivated species of the human gut microbiota.</title>
        <authorList>
            <person name="Zou Y."/>
            <person name="Xue W."/>
            <person name="Luo G."/>
        </authorList>
    </citation>
    <scope>NUCLEOTIDE SEQUENCE [LARGE SCALE GENOMIC DNA]</scope>
    <source>
        <strain evidence="4 5">AF48-16</strain>
    </source>
</reference>
<evidence type="ECO:0000313" key="6">
    <source>
        <dbReference type="Proteomes" id="UP000422837"/>
    </source>
</evidence>
<evidence type="ECO:0000313" key="3">
    <source>
        <dbReference type="EMBL" id="QGN29767.1"/>
    </source>
</evidence>
<reference evidence="1 7" key="3">
    <citation type="submission" date="2023-03" db="EMBL/GenBank/DDBJ databases">
        <authorList>
            <person name="Shen W."/>
            <person name="Cai J."/>
        </authorList>
    </citation>
    <scope>NUCLEOTIDE SEQUENCE</scope>
    <source>
        <strain evidence="2 7">B516</strain>
        <strain evidence="1">K72-2</strain>
    </source>
</reference>
<evidence type="ECO:0000313" key="4">
    <source>
        <dbReference type="EMBL" id="RHK08376.1"/>
    </source>
</evidence>
<name>A0A1L8SHG4_ENTCA</name>
<evidence type="ECO:0000313" key="5">
    <source>
        <dbReference type="Proteomes" id="UP000286288"/>
    </source>
</evidence>
<dbReference type="GeneID" id="15142334"/>
<organism evidence="4 5">
    <name type="scientific">Enterococcus casseliflavus</name>
    <name type="common">Enterococcus flavescens</name>
    <dbReference type="NCBI Taxonomy" id="37734"/>
    <lineage>
        <taxon>Bacteria</taxon>
        <taxon>Bacillati</taxon>
        <taxon>Bacillota</taxon>
        <taxon>Bacilli</taxon>
        <taxon>Lactobacillales</taxon>
        <taxon>Enterococcaceae</taxon>
        <taxon>Enterococcus</taxon>
    </lineage>
</organism>
<dbReference type="EMBL" id="QRMZ01000001">
    <property type="protein sequence ID" value="RHK08376.1"/>
    <property type="molecule type" value="Genomic_DNA"/>
</dbReference>
<dbReference type="RefSeq" id="WP_005230211.1">
    <property type="nucleotide sequence ID" value="NZ_BAAAXK010000008.1"/>
</dbReference>
<evidence type="ECO:0000313" key="7">
    <source>
        <dbReference type="Proteomes" id="UP001253851"/>
    </source>
</evidence>
<dbReference type="AlphaFoldDB" id="A0A1L8SHG4"/>
<proteinExistence type="predicted"/>
<dbReference type="Proteomes" id="UP000286288">
    <property type="component" value="Unassembled WGS sequence"/>
</dbReference>
<dbReference type="Proteomes" id="UP001253851">
    <property type="component" value="Unassembled WGS sequence"/>
</dbReference>
<dbReference type="EMBL" id="JARQDV010000003">
    <property type="protein sequence ID" value="MDT2964613.1"/>
    <property type="molecule type" value="Genomic_DNA"/>
</dbReference>
<protein>
    <submittedName>
        <fullName evidence="4">Uncharacterized protein</fullName>
    </submittedName>
</protein>
<dbReference type="EMBL" id="CP046123">
    <property type="protein sequence ID" value="QGN29767.1"/>
    <property type="molecule type" value="Genomic_DNA"/>
</dbReference>
<dbReference type="Proteomes" id="UP000422837">
    <property type="component" value="Chromosome"/>
</dbReference>
<reference evidence="3 6" key="2">
    <citation type="submission" date="2019-11" db="EMBL/GenBank/DDBJ databases">
        <title>Detection and genome characteristic of a blood enterococcus casselifavus isolate from Zhengzhou,china.</title>
        <authorList>
            <person name="Wen P."/>
        </authorList>
    </citation>
    <scope>NUCLEOTIDE SEQUENCE [LARGE SCALE GENOMIC DNA]</scope>
    <source>
        <strain evidence="3 6">EC291</strain>
    </source>
</reference>
<evidence type="ECO:0000313" key="2">
    <source>
        <dbReference type="EMBL" id="MDT2982515.1"/>
    </source>
</evidence>
<dbReference type="OrthoDB" id="2194543at2"/>
<gene>
    <name evidence="4" type="ORF">DW084_01615</name>
    <name evidence="3" type="ORF">GFU50_09720</name>
    <name evidence="1" type="ORF">P7I32_08315</name>
    <name evidence="2" type="ORF">P7I34_07565</name>
</gene>
<dbReference type="Proteomes" id="UP001268896">
    <property type="component" value="Unassembled WGS sequence"/>
</dbReference>
<evidence type="ECO:0000313" key="1">
    <source>
        <dbReference type="EMBL" id="MDT2964613.1"/>
    </source>
</evidence>
<accession>A0A1L8SHG4</accession>
<dbReference type="EMBL" id="JARQDZ010000003">
    <property type="protein sequence ID" value="MDT2982515.1"/>
    <property type="molecule type" value="Genomic_DNA"/>
</dbReference>
<sequence length="61" mass="7514">MKKRIKKKKAYKKYIHDIFAGYEEMLENPAIDEKKFSYLKEETTLKRDDQNQIRFRTIDID</sequence>